<protein>
    <submittedName>
        <fullName evidence="7">ABC transporter permease</fullName>
    </submittedName>
</protein>
<dbReference type="InterPro" id="IPR052902">
    <property type="entry name" value="ABC-2_transporter"/>
</dbReference>
<name>A0ABW3NFP6_9BACI</name>
<comment type="subcellular location">
    <subcellularLocation>
        <location evidence="1">Membrane</location>
        <topology evidence="1">Multi-pass membrane protein</topology>
    </subcellularLocation>
</comment>
<accession>A0ABW3NFP6</accession>
<dbReference type="Pfam" id="PF12698">
    <property type="entry name" value="ABC2_membrane_3"/>
    <property type="match status" value="1"/>
</dbReference>
<organism evidence="7 8">
    <name type="scientific">Oceanobacillus locisalsi</name>
    <dbReference type="NCBI Taxonomy" id="546107"/>
    <lineage>
        <taxon>Bacteria</taxon>
        <taxon>Bacillati</taxon>
        <taxon>Bacillota</taxon>
        <taxon>Bacilli</taxon>
        <taxon>Bacillales</taxon>
        <taxon>Bacillaceae</taxon>
        <taxon>Oceanobacillus</taxon>
    </lineage>
</organism>
<dbReference type="PANTHER" id="PTHR43027">
    <property type="entry name" value="DOXORUBICIN RESISTANCE ABC TRANSPORTER PERMEASE PROTEIN DRRC-RELATED"/>
    <property type="match status" value="1"/>
</dbReference>
<evidence type="ECO:0000256" key="4">
    <source>
        <dbReference type="ARBA" id="ARBA00023136"/>
    </source>
</evidence>
<evidence type="ECO:0000313" key="7">
    <source>
        <dbReference type="EMBL" id="MFD1066347.1"/>
    </source>
</evidence>
<evidence type="ECO:0000256" key="5">
    <source>
        <dbReference type="SAM" id="Phobius"/>
    </source>
</evidence>
<gene>
    <name evidence="7" type="ORF">ACFQ19_09960</name>
</gene>
<feature type="transmembrane region" description="Helical" evidence="5">
    <location>
        <begin position="12"/>
        <end position="31"/>
    </location>
</feature>
<sequence>MTVFFFAIKRCFRNMMNILFLCVLPVLVILMPDEEWLPLPLGYQIYGVLLLFAAGRIVSIMMDDRAKGILTRVGISPITHLQYLWQNLLAYSLILIVQVGLVVVAGMLYGHDLMQPFLLFVVYSVFAITAIGFSLAWFSLFRHKETAFTVLIGLIFLMTMAGGMLWPVDIMPELMQRFAMLLPTYWLAESITIVANQEAISELIIPFAMMMLFTVAFLIIGSRRRIT</sequence>
<keyword evidence="3 5" id="KW-1133">Transmembrane helix</keyword>
<comment type="caution">
    <text evidence="7">The sequence shown here is derived from an EMBL/GenBank/DDBJ whole genome shotgun (WGS) entry which is preliminary data.</text>
</comment>
<feature type="transmembrane region" description="Helical" evidence="5">
    <location>
        <begin position="43"/>
        <end position="62"/>
    </location>
</feature>
<dbReference type="EMBL" id="JBHTKK010000010">
    <property type="protein sequence ID" value="MFD1066347.1"/>
    <property type="molecule type" value="Genomic_DNA"/>
</dbReference>
<evidence type="ECO:0000313" key="8">
    <source>
        <dbReference type="Proteomes" id="UP001597041"/>
    </source>
</evidence>
<feature type="transmembrane region" description="Helical" evidence="5">
    <location>
        <begin position="203"/>
        <end position="221"/>
    </location>
</feature>
<evidence type="ECO:0000256" key="3">
    <source>
        <dbReference type="ARBA" id="ARBA00022989"/>
    </source>
</evidence>
<reference evidence="8" key="1">
    <citation type="journal article" date="2019" name="Int. J. Syst. Evol. Microbiol.">
        <title>The Global Catalogue of Microorganisms (GCM) 10K type strain sequencing project: providing services to taxonomists for standard genome sequencing and annotation.</title>
        <authorList>
            <consortium name="The Broad Institute Genomics Platform"/>
            <consortium name="The Broad Institute Genome Sequencing Center for Infectious Disease"/>
            <person name="Wu L."/>
            <person name="Ma J."/>
        </authorList>
    </citation>
    <scope>NUCLEOTIDE SEQUENCE [LARGE SCALE GENOMIC DNA]</scope>
    <source>
        <strain evidence="8">CCUG 56608</strain>
    </source>
</reference>
<feature type="transmembrane region" description="Helical" evidence="5">
    <location>
        <begin position="146"/>
        <end position="166"/>
    </location>
</feature>
<proteinExistence type="predicted"/>
<evidence type="ECO:0000259" key="6">
    <source>
        <dbReference type="Pfam" id="PF12698"/>
    </source>
</evidence>
<feature type="transmembrane region" description="Helical" evidence="5">
    <location>
        <begin position="91"/>
        <end position="110"/>
    </location>
</feature>
<evidence type="ECO:0000256" key="2">
    <source>
        <dbReference type="ARBA" id="ARBA00022692"/>
    </source>
</evidence>
<dbReference type="PANTHER" id="PTHR43027:SF1">
    <property type="entry name" value="DOXORUBICIN RESISTANCE ABC TRANSPORTER PERMEASE PROTEIN DRRC-RELATED"/>
    <property type="match status" value="1"/>
</dbReference>
<dbReference type="Proteomes" id="UP001597041">
    <property type="component" value="Unassembled WGS sequence"/>
</dbReference>
<keyword evidence="2 5" id="KW-0812">Transmembrane</keyword>
<keyword evidence="4 5" id="KW-0472">Membrane</keyword>
<feature type="transmembrane region" description="Helical" evidence="5">
    <location>
        <begin position="117"/>
        <end position="140"/>
    </location>
</feature>
<dbReference type="RefSeq" id="WP_379591928.1">
    <property type="nucleotide sequence ID" value="NZ_JBHTKK010000010.1"/>
</dbReference>
<dbReference type="InterPro" id="IPR013525">
    <property type="entry name" value="ABC2_TM"/>
</dbReference>
<keyword evidence="8" id="KW-1185">Reference proteome</keyword>
<evidence type="ECO:0000256" key="1">
    <source>
        <dbReference type="ARBA" id="ARBA00004141"/>
    </source>
</evidence>
<feature type="domain" description="ABC-2 type transporter transmembrane" evidence="6">
    <location>
        <begin position="48"/>
        <end position="221"/>
    </location>
</feature>